<dbReference type="PANTHER" id="PTHR42718">
    <property type="entry name" value="MAJOR FACILITATOR SUPERFAMILY MULTIDRUG TRANSPORTER MFSC"/>
    <property type="match status" value="1"/>
</dbReference>
<dbReference type="GO" id="GO:0005886">
    <property type="term" value="C:plasma membrane"/>
    <property type="evidence" value="ECO:0007669"/>
    <property type="project" value="UniProtKB-SubCell"/>
</dbReference>
<feature type="transmembrane region" description="Helical" evidence="7">
    <location>
        <begin position="237"/>
        <end position="253"/>
    </location>
</feature>
<feature type="transmembrane region" description="Helical" evidence="7">
    <location>
        <begin position="21"/>
        <end position="46"/>
    </location>
</feature>
<comment type="subcellular location">
    <subcellularLocation>
        <location evidence="1">Cell membrane</location>
        <topology evidence="1">Multi-pass membrane protein</topology>
    </subcellularLocation>
</comment>
<dbReference type="OrthoDB" id="9816041at2"/>
<dbReference type="eggNOG" id="COG2814">
    <property type="taxonomic scope" value="Bacteria"/>
</dbReference>
<dbReference type="InterPro" id="IPR004638">
    <property type="entry name" value="EmrB-like"/>
</dbReference>
<feature type="domain" description="Major facilitator superfamily (MFS) profile" evidence="8">
    <location>
        <begin position="20"/>
        <end position="482"/>
    </location>
</feature>
<evidence type="ECO:0000256" key="3">
    <source>
        <dbReference type="ARBA" id="ARBA00022475"/>
    </source>
</evidence>
<dbReference type="HOGENOM" id="CLU_000960_28_0_9"/>
<evidence type="ECO:0000256" key="2">
    <source>
        <dbReference type="ARBA" id="ARBA00022448"/>
    </source>
</evidence>
<dbReference type="Proteomes" id="UP000003987">
    <property type="component" value="Unassembled WGS sequence"/>
</dbReference>
<dbReference type="NCBIfam" id="TIGR00711">
    <property type="entry name" value="efflux_EmrB"/>
    <property type="match status" value="1"/>
</dbReference>
<evidence type="ECO:0000256" key="5">
    <source>
        <dbReference type="ARBA" id="ARBA00022989"/>
    </source>
</evidence>
<gene>
    <name evidence="9" type="ORF">HMPREF0501_00766</name>
</gene>
<evidence type="ECO:0000256" key="4">
    <source>
        <dbReference type="ARBA" id="ARBA00022692"/>
    </source>
</evidence>
<feature type="transmembrane region" description="Helical" evidence="7">
    <location>
        <begin position="377"/>
        <end position="398"/>
    </location>
</feature>
<dbReference type="PRINTS" id="PR01036">
    <property type="entry name" value="TCRTETB"/>
</dbReference>
<evidence type="ECO:0000256" key="6">
    <source>
        <dbReference type="ARBA" id="ARBA00023136"/>
    </source>
</evidence>
<keyword evidence="5 7" id="KW-1133">Transmembrane helix</keyword>
<dbReference type="InterPro" id="IPR011701">
    <property type="entry name" value="MFS"/>
</dbReference>
<evidence type="ECO:0000313" key="9">
    <source>
        <dbReference type="EMBL" id="EEU30388.1"/>
    </source>
</evidence>
<evidence type="ECO:0000259" key="8">
    <source>
        <dbReference type="PROSITE" id="PS50850"/>
    </source>
</evidence>
<dbReference type="InterPro" id="IPR020846">
    <property type="entry name" value="MFS_dom"/>
</dbReference>
<dbReference type="CDD" id="cd17503">
    <property type="entry name" value="MFS_LmrB_MDR_like"/>
    <property type="match status" value="1"/>
</dbReference>
<dbReference type="Gene3D" id="1.20.1250.20">
    <property type="entry name" value="MFS general substrate transporter like domains"/>
    <property type="match status" value="1"/>
</dbReference>
<dbReference type="PROSITE" id="PS50850">
    <property type="entry name" value="MFS"/>
    <property type="match status" value="1"/>
</dbReference>
<feature type="transmembrane region" description="Helical" evidence="7">
    <location>
        <begin position="273"/>
        <end position="294"/>
    </location>
</feature>
<dbReference type="GO" id="GO:0022857">
    <property type="term" value="F:transmembrane transporter activity"/>
    <property type="evidence" value="ECO:0007669"/>
    <property type="project" value="InterPro"/>
</dbReference>
<dbReference type="InterPro" id="IPR036259">
    <property type="entry name" value="MFS_trans_sf"/>
</dbReference>
<feature type="transmembrane region" description="Helical" evidence="7">
    <location>
        <begin position="306"/>
        <end position="327"/>
    </location>
</feature>
<reference evidence="9 10" key="1">
    <citation type="submission" date="2009-06" db="EMBL/GenBank/DDBJ databases">
        <title>The Genome Sequence of Lactobacillus coleohominis strain 101-4-CHN.</title>
        <authorList>
            <consortium name="The Broad Institute Genome Sequencing Platform"/>
            <person name="Ward D."/>
            <person name="Young S.K."/>
            <person name="Zeng Q."/>
            <person name="Koehrsen M."/>
            <person name="Alvarado L."/>
            <person name="Berlin A."/>
            <person name="Borenstein D."/>
            <person name="Chen Z."/>
            <person name="Engels R."/>
            <person name="Freedman E."/>
            <person name="Gellesch M."/>
            <person name="Goldberg J."/>
            <person name="Griggs A."/>
            <person name="Gujja S."/>
            <person name="Heiman D."/>
            <person name="Hepburn T."/>
            <person name="Howarth C."/>
            <person name="Jen D."/>
            <person name="Larson L."/>
            <person name="Lewis B."/>
            <person name="Mehta T."/>
            <person name="Park D."/>
            <person name="Pearson M."/>
            <person name="Roberts A."/>
            <person name="Saif S."/>
            <person name="Shea T."/>
            <person name="Shenoy N."/>
            <person name="Sisk P."/>
            <person name="Stolte C."/>
            <person name="Sykes S."/>
            <person name="Walk T."/>
            <person name="White J."/>
            <person name="Yandava C."/>
            <person name="Liu Y."/>
            <person name="Xu Q."/>
            <person name="Lander E."/>
            <person name="Nusbaum C."/>
            <person name="Galagan J."/>
            <person name="Birren B."/>
        </authorList>
    </citation>
    <scope>NUCLEOTIDE SEQUENCE [LARGE SCALE GENOMIC DNA]</scope>
    <source>
        <strain evidence="9 10">101-4-CHN</strain>
    </source>
</reference>
<feature type="transmembrane region" description="Helical" evidence="7">
    <location>
        <begin position="205"/>
        <end position="225"/>
    </location>
</feature>
<dbReference type="PANTHER" id="PTHR42718:SF24">
    <property type="entry name" value="MAJOR FACILITATOR SUPERFAMILY (MFS) PROFILE DOMAIN-CONTAINING PROTEIN"/>
    <property type="match status" value="1"/>
</dbReference>
<keyword evidence="6 7" id="KW-0472">Membrane</keyword>
<feature type="transmembrane region" description="Helical" evidence="7">
    <location>
        <begin position="111"/>
        <end position="135"/>
    </location>
</feature>
<dbReference type="SUPFAM" id="SSF103473">
    <property type="entry name" value="MFS general substrate transporter"/>
    <property type="match status" value="1"/>
</dbReference>
<evidence type="ECO:0000256" key="1">
    <source>
        <dbReference type="ARBA" id="ARBA00004651"/>
    </source>
</evidence>
<evidence type="ECO:0000256" key="7">
    <source>
        <dbReference type="SAM" id="Phobius"/>
    </source>
</evidence>
<keyword evidence="2" id="KW-0813">Transport</keyword>
<sequence>MATQDQPIDINGQPYNRPLMVAILLIGSFCTFLNQTILATAFPALMNAFNVNTSTVQWLTTGFLMVNGIMIPVSAYLSNRFNTKLLYMSAMIIFELGTIIAWLAPNFATLLIARLIQAVGVGITMPLMQTIMLTIFPPEHRGAAMGINGLVIGLAPAIGPSLSGWVIDNYSWRYLFAMIIPIVAVVIILAPFLVKSVIQTSHPKLDLPSLIVSTIGFGSMLYGFSTVGDKGWLDPEVIITIIVGFILVGVLILRQNHLENRFLDFRVFKTFEFSLATVLSSITMMAMVAVELVIPMYLQIVHGLSAFHSGLTLLFGALFMGAMSPITGNLFDRYGARRLASTGMFILLIGTLPFAFVNRDTPTVDIVILYGIRMFGISMVMMPVTTSGMNALPLSLIAHGTAVNNTMRQVATSVGTAILMSVLTNVTKHAQPAKSLLTSAPLQYKSAMINATLKGYQASFWFAVAFSLIGFLATFLLKNQNAHDLLINKEVND</sequence>
<accession>C7XVM2</accession>
<feature type="transmembrane region" description="Helical" evidence="7">
    <location>
        <begin position="147"/>
        <end position="167"/>
    </location>
</feature>
<keyword evidence="10" id="KW-1185">Reference proteome</keyword>
<dbReference type="AlphaFoldDB" id="C7XVM2"/>
<dbReference type="Gene3D" id="1.20.1720.10">
    <property type="entry name" value="Multidrug resistance protein D"/>
    <property type="match status" value="1"/>
</dbReference>
<dbReference type="Pfam" id="PF07690">
    <property type="entry name" value="MFS_1"/>
    <property type="match status" value="1"/>
</dbReference>
<dbReference type="EMBL" id="GG698803">
    <property type="protein sequence ID" value="EEU30388.1"/>
    <property type="molecule type" value="Genomic_DNA"/>
</dbReference>
<keyword evidence="4 7" id="KW-0812">Transmembrane</keyword>
<name>C7XVM2_9LACO</name>
<proteinExistence type="predicted"/>
<dbReference type="STRING" id="575594.HMPREF0501_00766"/>
<feature type="transmembrane region" description="Helical" evidence="7">
    <location>
        <begin position="173"/>
        <end position="193"/>
    </location>
</feature>
<feature type="transmembrane region" description="Helical" evidence="7">
    <location>
        <begin position="339"/>
        <end position="357"/>
    </location>
</feature>
<feature type="transmembrane region" description="Helical" evidence="7">
    <location>
        <begin position="58"/>
        <end position="78"/>
    </location>
</feature>
<organism evidence="9 10">
    <name type="scientific">Limosilactobacillus coleohominis 101-4-CHN</name>
    <dbReference type="NCBI Taxonomy" id="575594"/>
    <lineage>
        <taxon>Bacteria</taxon>
        <taxon>Bacillati</taxon>
        <taxon>Bacillota</taxon>
        <taxon>Bacilli</taxon>
        <taxon>Lactobacillales</taxon>
        <taxon>Lactobacillaceae</taxon>
        <taxon>Limosilactobacillus</taxon>
    </lineage>
</organism>
<feature type="transmembrane region" description="Helical" evidence="7">
    <location>
        <begin position="458"/>
        <end position="477"/>
    </location>
</feature>
<evidence type="ECO:0000313" key="10">
    <source>
        <dbReference type="Proteomes" id="UP000003987"/>
    </source>
</evidence>
<keyword evidence="3" id="KW-1003">Cell membrane</keyword>
<protein>
    <submittedName>
        <fullName evidence="9">Drug resistance MFS transporter, drug:H+ antiporter-2 family</fullName>
    </submittedName>
</protein>
<feature type="transmembrane region" description="Helical" evidence="7">
    <location>
        <begin position="85"/>
        <end position="105"/>
    </location>
</feature>
<dbReference type="RefSeq" id="WP_006916571.1">
    <property type="nucleotide sequence ID" value="NZ_GG698803.1"/>
</dbReference>